<dbReference type="Proteomes" id="UP000265520">
    <property type="component" value="Unassembled WGS sequence"/>
</dbReference>
<feature type="region of interest" description="Disordered" evidence="1">
    <location>
        <begin position="1"/>
        <end position="23"/>
    </location>
</feature>
<feature type="non-terminal residue" evidence="2">
    <location>
        <position position="23"/>
    </location>
</feature>
<reference evidence="2 3" key="1">
    <citation type="journal article" date="2018" name="Front. Plant Sci.">
        <title>Red Clover (Trifolium pratense) and Zigzag Clover (T. medium) - A Picture of Genomic Similarities and Differences.</title>
        <authorList>
            <person name="Dluhosova J."/>
            <person name="Istvanek J."/>
            <person name="Nedelnik J."/>
            <person name="Repkova J."/>
        </authorList>
    </citation>
    <scope>NUCLEOTIDE SEQUENCE [LARGE SCALE GENOMIC DNA]</scope>
    <source>
        <strain evidence="3">cv. 10/8</strain>
        <tissue evidence="2">Leaf</tissue>
    </source>
</reference>
<keyword evidence="3" id="KW-1185">Reference proteome</keyword>
<proteinExistence type="predicted"/>
<protein>
    <submittedName>
        <fullName evidence="2">Uncharacterized protein</fullName>
    </submittedName>
</protein>
<organism evidence="2 3">
    <name type="scientific">Trifolium medium</name>
    <dbReference type="NCBI Taxonomy" id="97028"/>
    <lineage>
        <taxon>Eukaryota</taxon>
        <taxon>Viridiplantae</taxon>
        <taxon>Streptophyta</taxon>
        <taxon>Embryophyta</taxon>
        <taxon>Tracheophyta</taxon>
        <taxon>Spermatophyta</taxon>
        <taxon>Magnoliopsida</taxon>
        <taxon>eudicotyledons</taxon>
        <taxon>Gunneridae</taxon>
        <taxon>Pentapetalae</taxon>
        <taxon>rosids</taxon>
        <taxon>fabids</taxon>
        <taxon>Fabales</taxon>
        <taxon>Fabaceae</taxon>
        <taxon>Papilionoideae</taxon>
        <taxon>50 kb inversion clade</taxon>
        <taxon>NPAAA clade</taxon>
        <taxon>Hologalegina</taxon>
        <taxon>IRL clade</taxon>
        <taxon>Trifolieae</taxon>
        <taxon>Trifolium</taxon>
    </lineage>
</organism>
<evidence type="ECO:0000256" key="1">
    <source>
        <dbReference type="SAM" id="MobiDB-lite"/>
    </source>
</evidence>
<evidence type="ECO:0000313" key="3">
    <source>
        <dbReference type="Proteomes" id="UP000265520"/>
    </source>
</evidence>
<accession>A0A392PG77</accession>
<comment type="caution">
    <text evidence="2">The sequence shown here is derived from an EMBL/GenBank/DDBJ whole genome shotgun (WGS) entry which is preliminary data.</text>
</comment>
<evidence type="ECO:0000313" key="2">
    <source>
        <dbReference type="EMBL" id="MCI10794.1"/>
    </source>
</evidence>
<sequence>MWGLKPSAVTGKGSTGNPKFGRE</sequence>
<dbReference type="EMBL" id="LXQA010077647">
    <property type="protein sequence ID" value="MCI10794.1"/>
    <property type="molecule type" value="Genomic_DNA"/>
</dbReference>
<name>A0A392PG77_9FABA</name>
<dbReference type="AlphaFoldDB" id="A0A392PG77"/>